<gene>
    <name evidence="4" type="ORF">S01H1_10661</name>
</gene>
<dbReference type="AlphaFoldDB" id="X0RX32"/>
<dbReference type="EMBL" id="BARS01005435">
    <property type="protein sequence ID" value="GAF73379.1"/>
    <property type="molecule type" value="Genomic_DNA"/>
</dbReference>
<dbReference type="Gene3D" id="3.40.1280.10">
    <property type="match status" value="1"/>
</dbReference>
<dbReference type="InterPro" id="IPR029028">
    <property type="entry name" value="Alpha/beta_knot_MTases"/>
</dbReference>
<organism evidence="4">
    <name type="scientific">marine sediment metagenome</name>
    <dbReference type="NCBI Taxonomy" id="412755"/>
    <lineage>
        <taxon>unclassified sequences</taxon>
        <taxon>metagenomes</taxon>
        <taxon>ecological metagenomes</taxon>
    </lineage>
</organism>
<name>X0RX32_9ZZZZ</name>
<evidence type="ECO:0000259" key="3">
    <source>
        <dbReference type="Pfam" id="PF00588"/>
    </source>
</evidence>
<dbReference type="InterPro" id="IPR029026">
    <property type="entry name" value="tRNA_m1G_MTases_N"/>
</dbReference>
<dbReference type="Pfam" id="PF00588">
    <property type="entry name" value="SpoU_methylase"/>
    <property type="match status" value="1"/>
</dbReference>
<evidence type="ECO:0000313" key="4">
    <source>
        <dbReference type="EMBL" id="GAF73379.1"/>
    </source>
</evidence>
<dbReference type="GO" id="GO:0032259">
    <property type="term" value="P:methylation"/>
    <property type="evidence" value="ECO:0007669"/>
    <property type="project" value="UniProtKB-KW"/>
</dbReference>
<evidence type="ECO:0000256" key="1">
    <source>
        <dbReference type="ARBA" id="ARBA00022603"/>
    </source>
</evidence>
<keyword evidence="2" id="KW-0808">Transferase</keyword>
<evidence type="ECO:0000256" key="2">
    <source>
        <dbReference type="ARBA" id="ARBA00022679"/>
    </source>
</evidence>
<dbReference type="InterPro" id="IPR001537">
    <property type="entry name" value="SpoU_MeTrfase"/>
</dbReference>
<dbReference type="PANTHER" id="PTHR46429">
    <property type="entry name" value="23S RRNA (GUANOSINE-2'-O-)-METHYLTRANSFERASE RLMB"/>
    <property type="match status" value="1"/>
</dbReference>
<dbReference type="InterPro" id="IPR004441">
    <property type="entry name" value="rRNA_MeTrfase_TrmH"/>
</dbReference>
<feature type="non-terminal residue" evidence="4">
    <location>
        <position position="1"/>
    </location>
</feature>
<dbReference type="GO" id="GO:0003723">
    <property type="term" value="F:RNA binding"/>
    <property type="evidence" value="ECO:0007669"/>
    <property type="project" value="InterPro"/>
</dbReference>
<protein>
    <recommendedName>
        <fullName evidence="3">tRNA/rRNA methyltransferase SpoU type domain-containing protein</fullName>
    </recommendedName>
</protein>
<proteinExistence type="predicted"/>
<dbReference type="GO" id="GO:0008173">
    <property type="term" value="F:RNA methyltransferase activity"/>
    <property type="evidence" value="ECO:0007669"/>
    <property type="project" value="InterPro"/>
</dbReference>
<keyword evidence="1" id="KW-0489">Methyltransferase</keyword>
<comment type="caution">
    <text evidence="4">The sequence shown here is derived from an EMBL/GenBank/DDBJ whole genome shotgun (WGS) entry which is preliminary data.</text>
</comment>
<feature type="domain" description="tRNA/rRNA methyltransferase SpoU type" evidence="3">
    <location>
        <begin position="2"/>
        <end position="80"/>
    </location>
</feature>
<reference evidence="4" key="1">
    <citation type="journal article" date="2014" name="Front. Microbiol.">
        <title>High frequency of phylogenetically diverse reductive dehalogenase-homologous genes in deep subseafloor sedimentary metagenomes.</title>
        <authorList>
            <person name="Kawai M."/>
            <person name="Futagami T."/>
            <person name="Toyoda A."/>
            <person name="Takaki Y."/>
            <person name="Nishi S."/>
            <person name="Hori S."/>
            <person name="Arai W."/>
            <person name="Tsubouchi T."/>
            <person name="Morono Y."/>
            <person name="Uchiyama I."/>
            <person name="Ito T."/>
            <person name="Fujiyama A."/>
            <person name="Inagaki F."/>
            <person name="Takami H."/>
        </authorList>
    </citation>
    <scope>NUCLEOTIDE SEQUENCE</scope>
    <source>
        <strain evidence="4">Expedition CK06-06</strain>
    </source>
</reference>
<dbReference type="SUPFAM" id="SSF75217">
    <property type="entry name" value="alpha/beta knot"/>
    <property type="match status" value="1"/>
</dbReference>
<accession>X0RX32</accession>
<sequence>ARELINTLKDKDFEVITCDPNAETEISRRRFPDRVCLLIGSEPTGVSEDLGGLADASVRIPTIASLESLNVATACAISLYEISRQRGFLSITL</sequence>
<dbReference type="PANTHER" id="PTHR46429:SF1">
    <property type="entry name" value="23S RRNA (GUANOSINE-2'-O-)-METHYLTRANSFERASE RLMB"/>
    <property type="match status" value="1"/>
</dbReference>
<dbReference type="GO" id="GO:0006396">
    <property type="term" value="P:RNA processing"/>
    <property type="evidence" value="ECO:0007669"/>
    <property type="project" value="InterPro"/>
</dbReference>
<dbReference type="GO" id="GO:0005829">
    <property type="term" value="C:cytosol"/>
    <property type="evidence" value="ECO:0007669"/>
    <property type="project" value="TreeGrafter"/>
</dbReference>